<evidence type="ECO:0008006" key="2">
    <source>
        <dbReference type="Google" id="ProtNLM"/>
    </source>
</evidence>
<accession>X1PV20</accession>
<organism evidence="1">
    <name type="scientific">marine sediment metagenome</name>
    <dbReference type="NCBI Taxonomy" id="412755"/>
    <lineage>
        <taxon>unclassified sequences</taxon>
        <taxon>metagenomes</taxon>
        <taxon>ecological metagenomes</taxon>
    </lineage>
</organism>
<dbReference type="AlphaFoldDB" id="X1PV20"/>
<proteinExistence type="predicted"/>
<comment type="caution">
    <text evidence="1">The sequence shown here is derived from an EMBL/GenBank/DDBJ whole genome shotgun (WGS) entry which is preliminary data.</text>
</comment>
<protein>
    <recommendedName>
        <fullName evidence="2">Glycosyltransferase subfamily 4-like N-terminal domain-containing protein</fullName>
    </recommendedName>
</protein>
<feature type="non-terminal residue" evidence="1">
    <location>
        <position position="115"/>
    </location>
</feature>
<sequence>MKILLIAPEPFFEVRGTPIAILQLVKVLSKFKHRVDILTYHIGEDVKVKNVVIHRTISLPFIRDVPIGPSYVKLALDFFLFLKALKMCMENHYDVIHAVEESVFFGAILKRIFHT</sequence>
<gene>
    <name evidence="1" type="ORF">S06H3_51229</name>
</gene>
<dbReference type="SUPFAM" id="SSF53756">
    <property type="entry name" value="UDP-Glycosyltransferase/glycogen phosphorylase"/>
    <property type="match status" value="1"/>
</dbReference>
<reference evidence="1" key="1">
    <citation type="journal article" date="2014" name="Front. Microbiol.">
        <title>High frequency of phylogenetically diverse reductive dehalogenase-homologous genes in deep subseafloor sedimentary metagenomes.</title>
        <authorList>
            <person name="Kawai M."/>
            <person name="Futagami T."/>
            <person name="Toyoda A."/>
            <person name="Takaki Y."/>
            <person name="Nishi S."/>
            <person name="Hori S."/>
            <person name="Arai W."/>
            <person name="Tsubouchi T."/>
            <person name="Morono Y."/>
            <person name="Uchiyama I."/>
            <person name="Ito T."/>
            <person name="Fujiyama A."/>
            <person name="Inagaki F."/>
            <person name="Takami H."/>
        </authorList>
    </citation>
    <scope>NUCLEOTIDE SEQUENCE</scope>
    <source>
        <strain evidence="1">Expedition CK06-06</strain>
    </source>
</reference>
<dbReference type="Gene3D" id="3.40.50.2000">
    <property type="entry name" value="Glycogen Phosphorylase B"/>
    <property type="match status" value="1"/>
</dbReference>
<dbReference type="EMBL" id="BARV01032497">
    <property type="protein sequence ID" value="GAI34719.1"/>
    <property type="molecule type" value="Genomic_DNA"/>
</dbReference>
<evidence type="ECO:0000313" key="1">
    <source>
        <dbReference type="EMBL" id="GAI34719.1"/>
    </source>
</evidence>
<name>X1PV20_9ZZZZ</name>